<sequence length="194" mass="21061">MTQIKLCGNFRLQDVAYLNQVQPDFDGIILAPGHRRSVSRELAQMMRAQLASNIPLVGVFVNQSLAEILSYQGIIQYAQLHGQEDEALVAAIQAHGLPVIQVMTPKQQVSTQAAYRLVDAGAGSGQTFDWQQLTPSTTPTILAGGLNATNLEQAIHQGQPAVVDISSGSEINGVKDLVQMQILVEKVRKQVCHH</sequence>
<dbReference type="Proteomes" id="UP000549765">
    <property type="component" value="Unassembled WGS sequence"/>
</dbReference>
<evidence type="ECO:0000256" key="6">
    <source>
        <dbReference type="ARBA" id="ARBA00022822"/>
    </source>
</evidence>
<feature type="domain" description="N-(5'phosphoribosyl) anthranilate isomerase (PRAI)" evidence="10">
    <location>
        <begin position="5"/>
        <end position="185"/>
    </location>
</feature>
<dbReference type="Gene3D" id="3.20.20.70">
    <property type="entry name" value="Aldolase class I"/>
    <property type="match status" value="1"/>
</dbReference>
<dbReference type="UniPathway" id="UPA00035">
    <property type="reaction ID" value="UER00042"/>
</dbReference>
<evidence type="ECO:0000256" key="7">
    <source>
        <dbReference type="ARBA" id="ARBA00023141"/>
    </source>
</evidence>
<keyword evidence="6 9" id="KW-0822">Tryptophan biosynthesis</keyword>
<keyword evidence="7 9" id="KW-0057">Aromatic amino acid biosynthesis</keyword>
<dbReference type="InterPro" id="IPR013785">
    <property type="entry name" value="Aldolase_TIM"/>
</dbReference>
<evidence type="ECO:0000256" key="5">
    <source>
        <dbReference type="ARBA" id="ARBA00022605"/>
    </source>
</evidence>
<dbReference type="Pfam" id="PF00697">
    <property type="entry name" value="PRAI"/>
    <property type="match status" value="1"/>
</dbReference>
<organism evidence="11 12">
    <name type="scientific">Periweissella fabalis</name>
    <dbReference type="NCBI Taxonomy" id="1070421"/>
    <lineage>
        <taxon>Bacteria</taxon>
        <taxon>Bacillati</taxon>
        <taxon>Bacillota</taxon>
        <taxon>Bacilli</taxon>
        <taxon>Lactobacillales</taxon>
        <taxon>Lactobacillaceae</taxon>
        <taxon>Periweissella</taxon>
    </lineage>
</organism>
<evidence type="ECO:0000256" key="3">
    <source>
        <dbReference type="ARBA" id="ARBA00012572"/>
    </source>
</evidence>
<evidence type="ECO:0000256" key="2">
    <source>
        <dbReference type="ARBA" id="ARBA00004664"/>
    </source>
</evidence>
<evidence type="ECO:0000313" key="12">
    <source>
        <dbReference type="Proteomes" id="UP000549765"/>
    </source>
</evidence>
<proteinExistence type="inferred from homology"/>
<keyword evidence="5 9" id="KW-0028">Amino-acid biosynthesis</keyword>
<name>A0A7X6N1G4_9LACO</name>
<comment type="caution">
    <text evidence="11">The sequence shown here is derived from an EMBL/GenBank/DDBJ whole genome shotgun (WGS) entry which is preliminary data.</text>
</comment>
<evidence type="ECO:0000256" key="9">
    <source>
        <dbReference type="HAMAP-Rule" id="MF_00135"/>
    </source>
</evidence>
<dbReference type="AlphaFoldDB" id="A0A7X6N1G4"/>
<dbReference type="CDD" id="cd00405">
    <property type="entry name" value="PRAI"/>
    <property type="match status" value="1"/>
</dbReference>
<dbReference type="GO" id="GO:0004640">
    <property type="term" value="F:phosphoribosylanthranilate isomerase activity"/>
    <property type="evidence" value="ECO:0007669"/>
    <property type="project" value="UniProtKB-UniRule"/>
</dbReference>
<evidence type="ECO:0000259" key="10">
    <source>
        <dbReference type="Pfam" id="PF00697"/>
    </source>
</evidence>
<dbReference type="InterPro" id="IPR001240">
    <property type="entry name" value="PRAI_dom"/>
</dbReference>
<dbReference type="InterPro" id="IPR011060">
    <property type="entry name" value="RibuloseP-bd_barrel"/>
</dbReference>
<keyword evidence="8 9" id="KW-0413">Isomerase</keyword>
<gene>
    <name evidence="9" type="primary">trpF</name>
    <name evidence="11" type="ORF">HF964_01720</name>
</gene>
<dbReference type="RefSeq" id="WP_168721318.1">
    <property type="nucleotide sequence ID" value="NZ_JAAXPN010000001.1"/>
</dbReference>
<protein>
    <recommendedName>
        <fullName evidence="4 9">N-(5'-phosphoribosyl)anthranilate isomerase</fullName>
        <shortName evidence="9">PRAI</shortName>
        <ecNumber evidence="3 9">5.3.1.24</ecNumber>
    </recommendedName>
</protein>
<dbReference type="EMBL" id="JAAXPN010000001">
    <property type="protein sequence ID" value="NKZ23527.1"/>
    <property type="molecule type" value="Genomic_DNA"/>
</dbReference>
<dbReference type="PANTHER" id="PTHR42894:SF1">
    <property type="entry name" value="N-(5'-PHOSPHORIBOSYL)ANTHRANILATE ISOMERASE"/>
    <property type="match status" value="1"/>
</dbReference>
<dbReference type="HAMAP" id="MF_00135">
    <property type="entry name" value="PRAI"/>
    <property type="match status" value="1"/>
</dbReference>
<evidence type="ECO:0000256" key="4">
    <source>
        <dbReference type="ARBA" id="ARBA00022272"/>
    </source>
</evidence>
<comment type="pathway">
    <text evidence="2 9">Amino-acid biosynthesis; L-tryptophan biosynthesis; L-tryptophan from chorismate: step 3/5.</text>
</comment>
<dbReference type="InterPro" id="IPR044643">
    <property type="entry name" value="TrpF_fam"/>
</dbReference>
<reference evidence="11 12" key="1">
    <citation type="submission" date="2020-04" db="EMBL/GenBank/DDBJ databases">
        <title>MicrobeNet Type strains.</title>
        <authorList>
            <person name="Nicholson A.C."/>
        </authorList>
    </citation>
    <scope>NUCLEOTIDE SEQUENCE [LARGE SCALE GENOMIC DNA]</scope>
    <source>
        <strain evidence="11 12">CCUG 61472</strain>
    </source>
</reference>
<comment type="catalytic activity">
    <reaction evidence="1 9">
        <text>N-(5-phospho-beta-D-ribosyl)anthranilate = 1-(2-carboxyphenylamino)-1-deoxy-D-ribulose 5-phosphate</text>
        <dbReference type="Rhea" id="RHEA:21540"/>
        <dbReference type="ChEBI" id="CHEBI:18277"/>
        <dbReference type="ChEBI" id="CHEBI:58613"/>
        <dbReference type="EC" id="5.3.1.24"/>
    </reaction>
</comment>
<dbReference type="SUPFAM" id="SSF51366">
    <property type="entry name" value="Ribulose-phoshate binding barrel"/>
    <property type="match status" value="1"/>
</dbReference>
<dbReference type="EC" id="5.3.1.24" evidence="3 9"/>
<keyword evidence="12" id="KW-1185">Reference proteome</keyword>
<evidence type="ECO:0000256" key="1">
    <source>
        <dbReference type="ARBA" id="ARBA00001164"/>
    </source>
</evidence>
<dbReference type="GO" id="GO:0000162">
    <property type="term" value="P:L-tryptophan biosynthetic process"/>
    <property type="evidence" value="ECO:0007669"/>
    <property type="project" value="UniProtKB-UniRule"/>
</dbReference>
<evidence type="ECO:0000313" key="11">
    <source>
        <dbReference type="EMBL" id="NKZ23527.1"/>
    </source>
</evidence>
<evidence type="ECO:0000256" key="8">
    <source>
        <dbReference type="ARBA" id="ARBA00023235"/>
    </source>
</evidence>
<dbReference type="PANTHER" id="PTHR42894">
    <property type="entry name" value="N-(5'-PHOSPHORIBOSYL)ANTHRANILATE ISOMERASE"/>
    <property type="match status" value="1"/>
</dbReference>
<comment type="similarity">
    <text evidence="9">Belongs to the TrpF family.</text>
</comment>
<accession>A0A7X6N1G4</accession>